<protein>
    <submittedName>
        <fullName evidence="1">Uncharacterized protein</fullName>
    </submittedName>
</protein>
<keyword evidence="2" id="KW-1185">Reference proteome</keyword>
<proteinExistence type="predicted"/>
<organism evidence="1 2">
    <name type="scientific">Alteromonas macleodii</name>
    <name type="common">Pseudoalteromonas macleodii</name>
    <dbReference type="NCBI Taxonomy" id="28108"/>
    <lineage>
        <taxon>Bacteria</taxon>
        <taxon>Pseudomonadati</taxon>
        <taxon>Pseudomonadota</taxon>
        <taxon>Gammaproteobacteria</taxon>
        <taxon>Alteromonadales</taxon>
        <taxon>Alteromonadaceae</taxon>
        <taxon>Alteromonas/Salinimonas group</taxon>
        <taxon>Alteromonas</taxon>
    </lineage>
</organism>
<accession>A0AB36FYG5</accession>
<reference evidence="1 2" key="1">
    <citation type="submission" date="2016-09" db="EMBL/GenBank/DDBJ databases">
        <title>Draft Genome Sequence of four Alteromonas macleodii strains isolated from copper coupons and grown long-term at elevated copper levels.</title>
        <authorList>
            <person name="Cusick K."/>
            <person name="Dale J."/>
            <person name="Little B."/>
            <person name="Biffinger J."/>
        </authorList>
    </citation>
    <scope>NUCLEOTIDE SEQUENCE [LARGE SCALE GENOMIC DNA]</scope>
    <source>
        <strain evidence="1 2">KCP01</strain>
    </source>
</reference>
<name>A0AB36FYG5_ALTMA</name>
<sequence>MNSNSVTQAILANIPQPEYYDETILFGEADYYGASLNIARQLGLPRAPFSKSGWRHGWMHYPAKFVSQLTVWGKQESQYLLTQKEDADFLKSHNIQAKAVGMPFIYADAIDESLRKPNTLLVMPPHTLPYIPAIGNEEDYLLEIERIRHDFDSVVFCIHHSCFERGIWPDLLKKYGYPMIIGASAHQSNALVRLQKLFSSFEYVTSNILGSHIPYAAFCKAKVSFFGTFCDLTQLNYDKDPQAQANPELWDYIIENSKEAPVKKAMPFMFCEHPKEAGLHTAWAEHELGFANKKPAHEIAELLGWNNAVYQLNQADQYRRILKGEAMENLLSSLITLPDDIKDDQFAIYGAGKIGAMILRMLSNFGLKPACFFDKNYASLQELNGVNVCDPQSISTSSVSHILVASFVHQKEISDNILQMRDDIKVWSVD</sequence>
<evidence type="ECO:0000313" key="2">
    <source>
        <dbReference type="Proteomes" id="UP000095392"/>
    </source>
</evidence>
<comment type="caution">
    <text evidence="1">The sequence shown here is derived from an EMBL/GenBank/DDBJ whole genome shotgun (WGS) entry which is preliminary data.</text>
</comment>
<evidence type="ECO:0000313" key="1">
    <source>
        <dbReference type="EMBL" id="OES34001.1"/>
    </source>
</evidence>
<dbReference type="Proteomes" id="UP000095392">
    <property type="component" value="Unassembled WGS sequence"/>
</dbReference>
<gene>
    <name evidence="1" type="ORF">BFV95_1043</name>
</gene>
<dbReference type="AlphaFoldDB" id="A0AB36FYG5"/>
<dbReference type="EMBL" id="MIPY01000008">
    <property type="protein sequence ID" value="OES34001.1"/>
    <property type="molecule type" value="Genomic_DNA"/>
</dbReference>